<organism evidence="1 2">
    <name type="scientific">Cladophialophora psammophila CBS 110553</name>
    <dbReference type="NCBI Taxonomy" id="1182543"/>
    <lineage>
        <taxon>Eukaryota</taxon>
        <taxon>Fungi</taxon>
        <taxon>Dikarya</taxon>
        <taxon>Ascomycota</taxon>
        <taxon>Pezizomycotina</taxon>
        <taxon>Eurotiomycetes</taxon>
        <taxon>Chaetothyriomycetidae</taxon>
        <taxon>Chaetothyriales</taxon>
        <taxon>Herpotrichiellaceae</taxon>
        <taxon>Cladophialophora</taxon>
    </lineage>
</organism>
<dbReference type="AlphaFoldDB" id="W9WT99"/>
<dbReference type="EMBL" id="AMGX01000015">
    <property type="protein sequence ID" value="EXJ67846.1"/>
    <property type="molecule type" value="Genomic_DNA"/>
</dbReference>
<reference evidence="1 2" key="1">
    <citation type="submission" date="2013-03" db="EMBL/GenBank/DDBJ databases">
        <title>The Genome Sequence of Cladophialophora psammophila CBS 110553.</title>
        <authorList>
            <consortium name="The Broad Institute Genomics Platform"/>
            <person name="Cuomo C."/>
            <person name="de Hoog S."/>
            <person name="Gorbushina A."/>
            <person name="Walker B."/>
            <person name="Young S.K."/>
            <person name="Zeng Q."/>
            <person name="Gargeya S."/>
            <person name="Fitzgerald M."/>
            <person name="Haas B."/>
            <person name="Abouelleil A."/>
            <person name="Allen A.W."/>
            <person name="Alvarado L."/>
            <person name="Arachchi H.M."/>
            <person name="Berlin A.M."/>
            <person name="Chapman S.B."/>
            <person name="Gainer-Dewar J."/>
            <person name="Goldberg J."/>
            <person name="Griggs A."/>
            <person name="Gujja S."/>
            <person name="Hansen M."/>
            <person name="Howarth C."/>
            <person name="Imamovic A."/>
            <person name="Ireland A."/>
            <person name="Larimer J."/>
            <person name="McCowan C."/>
            <person name="Murphy C."/>
            <person name="Pearson M."/>
            <person name="Poon T.W."/>
            <person name="Priest M."/>
            <person name="Roberts A."/>
            <person name="Saif S."/>
            <person name="Shea T."/>
            <person name="Sisk P."/>
            <person name="Sykes S."/>
            <person name="Wortman J."/>
            <person name="Nusbaum C."/>
            <person name="Birren B."/>
        </authorList>
    </citation>
    <scope>NUCLEOTIDE SEQUENCE [LARGE SCALE GENOMIC DNA]</scope>
    <source>
        <strain evidence="1 2">CBS 110553</strain>
    </source>
</reference>
<evidence type="ECO:0000313" key="2">
    <source>
        <dbReference type="Proteomes" id="UP000019471"/>
    </source>
</evidence>
<dbReference type="RefSeq" id="XP_007747962.1">
    <property type="nucleotide sequence ID" value="XM_007749772.1"/>
</dbReference>
<dbReference type="HOGENOM" id="CLU_1594360_0_0_1"/>
<proteinExistence type="predicted"/>
<sequence length="167" mass="19268">MLALFGLICDQPNRSPTDPAQPLCLVTVRALFDLADAESHEDGRLKLVLKDRSPGEWDEFSVSSKGEDYRVPEALVVLLDQKIWFALCLNLDVGFAEAYMRRELQCNNLVDLFSIYIQNWATLSHGSPWLQRVPRILRLMFKPTNDVKHALQNASSHYDTWKYWEIT</sequence>
<dbReference type="Proteomes" id="UP000019471">
    <property type="component" value="Unassembled WGS sequence"/>
</dbReference>
<gene>
    <name evidence="1" type="ORF">A1O5_09192</name>
</gene>
<dbReference type="GeneID" id="19193889"/>
<dbReference type="STRING" id="1182543.W9WT99"/>
<dbReference type="OrthoDB" id="8300214at2759"/>
<comment type="caution">
    <text evidence="1">The sequence shown here is derived from an EMBL/GenBank/DDBJ whole genome shotgun (WGS) entry which is preliminary data.</text>
</comment>
<keyword evidence="2" id="KW-1185">Reference proteome</keyword>
<name>W9WT99_9EURO</name>
<evidence type="ECO:0000313" key="1">
    <source>
        <dbReference type="EMBL" id="EXJ67846.1"/>
    </source>
</evidence>
<protein>
    <submittedName>
        <fullName evidence="1">Uncharacterized protein</fullName>
    </submittedName>
</protein>
<accession>W9WT99</accession>